<feature type="compositionally biased region" description="Basic residues" evidence="1">
    <location>
        <begin position="218"/>
        <end position="227"/>
    </location>
</feature>
<accession>Q3JU34</accession>
<sequence length="478" mass="55044">MCRVRKVAEAGRAPRPCAASARDGGEPRPDPCVEHEREDREPRGADEERDARIVEVAEHRDHERHERDRERGADGPERHLELQRGDLGRAEPAAHRDLRQQDHQPDPHGRERRARGDHQEHVLRHQIVEHDADEQRARHHEHRDPRHAARGHRGERARRLALQRHCVHHSARAEDVAVDRGDRGADHDEVQDLGRGAHAERREDLHERAAVRADARPRKDRHQHDHRQHVEEQDAHRHRVDRARDRALGLLRLAGAHADHFDAAVREDHDRQRRDEAAHAVRQEAAVRPQVRERRRAAAAEPHPGEEDRRAAADHRDDRADLDDRQPELQLAEHLHVAEVQPADDRDDREHPDPLRDVRKPEAHVDAERGDVGDRDDHHLERVGPAGDEARERAEVLGRVVAERARHGLAHRHFAERAHHHVDGRAADDVSEDDGGARQPDRGRRAVEEARADRRAEREKADVPRAQMALQVLHRVSE</sequence>
<evidence type="ECO:0000313" key="2">
    <source>
        <dbReference type="EMBL" id="ABA47773.1"/>
    </source>
</evidence>
<protein>
    <submittedName>
        <fullName evidence="2">Uncharacterized protein</fullName>
    </submittedName>
</protein>
<feature type="compositionally biased region" description="Basic and acidic residues" evidence="1">
    <location>
        <begin position="290"/>
        <end position="321"/>
    </location>
</feature>
<feature type="compositionally biased region" description="Basic and acidic residues" evidence="1">
    <location>
        <begin position="267"/>
        <end position="282"/>
    </location>
</feature>
<name>Q3JU34_BURP1</name>
<dbReference type="EnsemblBacteria" id="ABA47773">
    <property type="protein sequence ID" value="ABA47773"/>
    <property type="gene ID" value="BURPS1710b_1515"/>
</dbReference>
<feature type="compositionally biased region" description="Basic and acidic residues" evidence="1">
    <location>
        <begin position="415"/>
        <end position="428"/>
    </location>
</feature>
<feature type="region of interest" description="Disordered" evidence="1">
    <location>
        <begin position="415"/>
        <end position="466"/>
    </location>
</feature>
<reference evidence="2 3" key="1">
    <citation type="submission" date="2005-09" db="EMBL/GenBank/DDBJ databases">
        <authorList>
            <person name="Woods D.E."/>
            <person name="Nierman W.C."/>
        </authorList>
    </citation>
    <scope>NUCLEOTIDE SEQUENCE [LARGE SCALE GENOMIC DNA]</scope>
    <source>
        <strain evidence="2 3">1710b</strain>
    </source>
</reference>
<evidence type="ECO:0000256" key="1">
    <source>
        <dbReference type="SAM" id="MobiDB-lite"/>
    </source>
</evidence>
<dbReference type="AlphaFoldDB" id="Q3JU34"/>
<feature type="region of interest" description="Disordered" evidence="1">
    <location>
        <begin position="335"/>
        <end position="392"/>
    </location>
</feature>
<feature type="compositionally biased region" description="Basic and acidic residues" evidence="1">
    <location>
        <begin position="195"/>
        <end position="217"/>
    </location>
</feature>
<proteinExistence type="predicted"/>
<dbReference type="EMBL" id="CP000124">
    <property type="protein sequence ID" value="ABA47773.1"/>
    <property type="molecule type" value="Genomic_DNA"/>
</dbReference>
<dbReference type="HOGENOM" id="CLU_570712_0_0_4"/>
<feature type="region of interest" description="Disordered" evidence="1">
    <location>
        <begin position="195"/>
        <end position="240"/>
    </location>
</feature>
<organism evidence="2 3">
    <name type="scientific">Burkholderia pseudomallei (strain 1710b)</name>
    <dbReference type="NCBI Taxonomy" id="320372"/>
    <lineage>
        <taxon>Bacteria</taxon>
        <taxon>Pseudomonadati</taxon>
        <taxon>Pseudomonadota</taxon>
        <taxon>Betaproteobacteria</taxon>
        <taxon>Burkholderiales</taxon>
        <taxon>Burkholderiaceae</taxon>
        <taxon>Burkholderia</taxon>
        <taxon>pseudomallei group</taxon>
    </lineage>
</organism>
<feature type="compositionally biased region" description="Basic and acidic residues" evidence="1">
    <location>
        <begin position="23"/>
        <end position="155"/>
    </location>
</feature>
<feature type="compositionally biased region" description="Basic and acidic residues" evidence="1">
    <location>
        <begin position="435"/>
        <end position="463"/>
    </location>
</feature>
<gene>
    <name evidence="2" type="ordered locus">BURPS1710b_1515</name>
</gene>
<dbReference type="KEGG" id="bpm:BURPS1710b_1515"/>
<feature type="region of interest" description="Disordered" evidence="1">
    <location>
        <begin position="1"/>
        <end position="155"/>
    </location>
</feature>
<feature type="region of interest" description="Disordered" evidence="1">
    <location>
        <begin position="267"/>
        <end position="321"/>
    </location>
</feature>
<dbReference type="Proteomes" id="UP000002700">
    <property type="component" value="Chromosome I"/>
</dbReference>
<evidence type="ECO:0000313" key="3">
    <source>
        <dbReference type="Proteomes" id="UP000002700"/>
    </source>
</evidence>